<evidence type="ECO:0000313" key="2">
    <source>
        <dbReference type="WBParaSite" id="ES5_v2.g29489.t1"/>
    </source>
</evidence>
<protein>
    <submittedName>
        <fullName evidence="2">Uncharacterized protein</fullName>
    </submittedName>
</protein>
<evidence type="ECO:0000313" key="1">
    <source>
        <dbReference type="Proteomes" id="UP000887579"/>
    </source>
</evidence>
<accession>A0AC34GIK5</accession>
<reference evidence="2" key="1">
    <citation type="submission" date="2022-11" db="UniProtKB">
        <authorList>
            <consortium name="WormBaseParasite"/>
        </authorList>
    </citation>
    <scope>IDENTIFICATION</scope>
</reference>
<dbReference type="Proteomes" id="UP000887579">
    <property type="component" value="Unplaced"/>
</dbReference>
<organism evidence="1 2">
    <name type="scientific">Panagrolaimus sp. ES5</name>
    <dbReference type="NCBI Taxonomy" id="591445"/>
    <lineage>
        <taxon>Eukaryota</taxon>
        <taxon>Metazoa</taxon>
        <taxon>Ecdysozoa</taxon>
        <taxon>Nematoda</taxon>
        <taxon>Chromadorea</taxon>
        <taxon>Rhabditida</taxon>
        <taxon>Tylenchina</taxon>
        <taxon>Panagrolaimomorpha</taxon>
        <taxon>Panagrolaimoidea</taxon>
        <taxon>Panagrolaimidae</taxon>
        <taxon>Panagrolaimus</taxon>
    </lineage>
</organism>
<sequence length="127" mass="14739">MKNNEIRRNAFVPHQHGRIPTCTRKKIPELSIGFELKQQQQKQESDAASENNNIDSFISDASEDFKKVNDATKTNTNETIQNTAFARFASKYLEKKDIEDFHREAFHIPIKENDSIFKTLKNVKHGF</sequence>
<dbReference type="WBParaSite" id="ES5_v2.g29489.t1">
    <property type="protein sequence ID" value="ES5_v2.g29489.t1"/>
    <property type="gene ID" value="ES5_v2.g29489"/>
</dbReference>
<proteinExistence type="predicted"/>
<name>A0AC34GIK5_9BILA</name>